<evidence type="ECO:0000313" key="1">
    <source>
        <dbReference type="EMBL" id="KAA0676539.1"/>
    </source>
</evidence>
<gene>
    <name evidence="1" type="ORF">DS837_30685</name>
</gene>
<proteinExistence type="predicted"/>
<organism evidence="1 2">
    <name type="scientific">Azospirillum brasilense</name>
    <dbReference type="NCBI Taxonomy" id="192"/>
    <lineage>
        <taxon>Bacteria</taxon>
        <taxon>Pseudomonadati</taxon>
        <taxon>Pseudomonadota</taxon>
        <taxon>Alphaproteobacteria</taxon>
        <taxon>Rhodospirillales</taxon>
        <taxon>Azospirillaceae</taxon>
        <taxon>Azospirillum</taxon>
    </lineage>
</organism>
<dbReference type="Proteomes" id="UP000476837">
    <property type="component" value="Unassembled WGS sequence"/>
</dbReference>
<sequence length="1441" mass="161757">MDANPSVAVEAKRYGQKTALGLDQLKAKLVDAVGRRPDLDLLIFGATREISRDDQDELVRQGEALGIGVVAIDWPKSATILPPLGVLCALVPEVLLSRITDPSEAAATEACLKQLRAHPGFQEASDALQNRLTRPDMGWSAARRGMADWLRQAFASRNDAMARLHGLVNLLDTEVRRVPRPRLMNVMDGWWAKRPAPLVLLGEEGVGKSWAPLAWWHERAGADGAELPLTLVVPARDVTDTDVHGLVARLLAQRTGLRNEEFWRRRVTLWLKSPMPTPRFLLVFDGLNEHWSFRNWANILAQLTPPPWRGQAAVVLTCRPDHWTQSLHGLAGAEPPPEIHRIEPFDDAELDALLRLHNLSRSDFAEGLIPLLKVPRLCDLAIRHRRVLAESGDITRERLVYEDWKDRVSRRGSQLPVSDSAFQEFVAGLGQRLRAQLGDDADAGLSVTRAELTAELGAEGGHGSDSLRMTVSEIIDGRWMRSVPGKANRFRLNKNLMPYALGMALVEQLRELPEAARGDELAAFLEPLREQDLAVDLLRAAVTVALVDSGCSASLRQTLLDAWFHRQNFRSGDFETFWRLLPQDCSVFFALAEETWLRRRSDHQRDEVLIKGFAKAADRWPALGERIVAWCSQWLGTHWDDPRRGMVLGYRPEAEGVADRCARTRERRASWDEVAGSLVPPIPIRDCIDGDVFWLACRVLGILSYLPRAQIVPALTAWAVSRAIMGEGAQADQVAWILRLPYHDNDLADQGQAMREGVRREAERLLELKPSVALEAARLLLEALATPDAARQVESLKREETPSWVRPSTVTVDGAGSLLQWDFEAARTRPPGEKAPLEAASDLSDYAIHPDYQLSDADAARLRSLADTTDAGRLWLVMSNTSEDIAVESAEAALARWAPESLGDLYRRLFAGAASRTKEALDQLAFQLPAHLLLLGVDECSAIKAALHSTEEDKRGRSAETSLMLATLIGRTAAEQIGVFLQQPNGPDFESRHHCILAVPNADDFARVAEQLQPDAPVPRLCGWLWYLCHVRLDAMPPGYPPLLALFNHADSRVRQLALKVVCNSNDAELAAALADTSWRCTQAMDRNEVIYGSFALTNAAGRIPAADIRLRIDPQAWGFLALREDATEQDLDVFADFIGQRINDHLSEQQTSTAIFQQYFNLNRIIDRLVERRGARVVEWVQPLVSGARRTPATGLIEDFPYIDICRALLRHRPVDGAALWTKLRQHHERGLVRSDSISLLPFEVPEAEPIDELRHYVCDHTYDDYELSLIATAIIDSGQQGWLIRRIERDLSGSSAGQIARGLWLAGLLDASDAADHLWRAGLANPPAPGWLADVHALADRQYRRNIQARRWLDEFLEERDRDRAFGRHLLFLRCADRRAYAWAPERLREAWDDLPEPWRLHWNLCFQDLKTTIEKRDKKGRETLFGTKITSHIQWPWR</sequence>
<evidence type="ECO:0000313" key="2">
    <source>
        <dbReference type="Proteomes" id="UP000476837"/>
    </source>
</evidence>
<evidence type="ECO:0008006" key="3">
    <source>
        <dbReference type="Google" id="ProtNLM"/>
    </source>
</evidence>
<dbReference type="Gene3D" id="3.40.50.300">
    <property type="entry name" value="P-loop containing nucleotide triphosphate hydrolases"/>
    <property type="match status" value="1"/>
</dbReference>
<comment type="caution">
    <text evidence="1">The sequence shown here is derived from an EMBL/GenBank/DDBJ whole genome shotgun (WGS) entry which is preliminary data.</text>
</comment>
<accession>A0A6L3ARK0</accession>
<protein>
    <recommendedName>
        <fullName evidence="3">NACHT domain-containing protein</fullName>
    </recommendedName>
</protein>
<name>A0A6L3ARK0_AZOBR</name>
<reference evidence="1 2" key="1">
    <citation type="submission" date="2018-07" db="EMBL/GenBank/DDBJ databases">
        <title>Genome sequence of Roseomonas fauriae ATCC 49958.</title>
        <authorList>
            <person name="Sant'Anna F.H."/>
            <person name="Baldani J.I."/>
            <person name="Zilli J.E."/>
            <person name="Reis V.M."/>
            <person name="Hartmann A."/>
            <person name="Cruz L."/>
            <person name="de Souza E.M."/>
            <person name="de Oliveira Pedrosa F."/>
            <person name="Passaglia L.M.P."/>
        </authorList>
    </citation>
    <scope>NUCLEOTIDE SEQUENCE [LARGE SCALE GENOMIC DNA]</scope>
    <source>
        <strain evidence="1 2">ATCC 49958</strain>
    </source>
</reference>
<dbReference type="EMBL" id="QOKV01000044">
    <property type="protein sequence ID" value="KAA0676539.1"/>
    <property type="molecule type" value="Genomic_DNA"/>
</dbReference>
<dbReference type="InterPro" id="IPR027417">
    <property type="entry name" value="P-loop_NTPase"/>
</dbReference>